<dbReference type="EMBL" id="MLJW01000024">
    <property type="protein sequence ID" value="OIR09918.1"/>
    <property type="molecule type" value="Genomic_DNA"/>
</dbReference>
<dbReference type="PANTHER" id="PTHR35936:SF25">
    <property type="entry name" value="ABC TRANSPORTER SUBSTRATE-BINDING PROTEIN"/>
    <property type="match status" value="1"/>
</dbReference>
<comment type="caution">
    <text evidence="3">The sequence shown here is derived from an EMBL/GenBank/DDBJ whole genome shotgun (WGS) entry which is preliminary data.</text>
</comment>
<dbReference type="Pfam" id="PF00497">
    <property type="entry name" value="SBP_bac_3"/>
    <property type="match status" value="1"/>
</dbReference>
<gene>
    <name evidence="3" type="ORF">GALL_78390</name>
</gene>
<keyword evidence="1" id="KW-0732">Signal</keyword>
<evidence type="ECO:0000259" key="2">
    <source>
        <dbReference type="SMART" id="SM00062"/>
    </source>
</evidence>
<protein>
    <submittedName>
        <fullName evidence="3">Bacterial extracellular solute-binding protein, family 3</fullName>
    </submittedName>
</protein>
<accession>A0A1J5TCT3</accession>
<dbReference type="InterPro" id="IPR001638">
    <property type="entry name" value="Solute-binding_3/MltF_N"/>
</dbReference>
<evidence type="ECO:0000256" key="1">
    <source>
        <dbReference type="ARBA" id="ARBA00022729"/>
    </source>
</evidence>
<dbReference type="SMART" id="SM00062">
    <property type="entry name" value="PBPb"/>
    <property type="match status" value="1"/>
</dbReference>
<evidence type="ECO:0000313" key="3">
    <source>
        <dbReference type="EMBL" id="OIR09918.1"/>
    </source>
</evidence>
<organism evidence="3">
    <name type="scientific">mine drainage metagenome</name>
    <dbReference type="NCBI Taxonomy" id="410659"/>
    <lineage>
        <taxon>unclassified sequences</taxon>
        <taxon>metagenomes</taxon>
        <taxon>ecological metagenomes</taxon>
    </lineage>
</organism>
<dbReference type="AlphaFoldDB" id="A0A1J5TCT3"/>
<dbReference type="SUPFAM" id="SSF53850">
    <property type="entry name" value="Periplasmic binding protein-like II"/>
    <property type="match status" value="1"/>
</dbReference>
<reference evidence="3" key="1">
    <citation type="submission" date="2016-10" db="EMBL/GenBank/DDBJ databases">
        <title>Sequence of Gallionella enrichment culture.</title>
        <authorList>
            <person name="Poehlein A."/>
            <person name="Muehling M."/>
            <person name="Daniel R."/>
        </authorList>
    </citation>
    <scope>NUCLEOTIDE SEQUENCE</scope>
</reference>
<feature type="domain" description="Solute-binding protein family 3/N-terminal" evidence="2">
    <location>
        <begin position="31"/>
        <end position="249"/>
    </location>
</feature>
<dbReference type="Gene3D" id="3.40.190.10">
    <property type="entry name" value="Periplasmic binding protein-like II"/>
    <property type="match status" value="2"/>
</dbReference>
<dbReference type="PANTHER" id="PTHR35936">
    <property type="entry name" value="MEMBRANE-BOUND LYTIC MUREIN TRANSGLYCOSYLASE F"/>
    <property type="match status" value="1"/>
</dbReference>
<proteinExistence type="predicted"/>
<name>A0A1J5TCT3_9ZZZZ</name>
<sequence>MIPCIRPRRPLWPAAVLVVLLLASGPVAARPLRFTTIDTPPWAWIDPANGRATGLFPALVADLGRRLGSPVSITLAPFARVPHDLQQGRADCTILVWNPAWSAFLLRGERVVSHHFGVIARKGVPLRGTGDLRGLRISVLRGLDLGRPLSGDPAIRVRHDTDYRTGLEMMRLGRLDAVAGALPTLRYLARQAGMEALLGETLPLATVPLPLQCAKTSPAIGRMPALNAAIAAMRRDGTIDRLSRDYGYE</sequence>